<reference evidence="3" key="1">
    <citation type="submission" date="2020-07" db="EMBL/GenBank/DDBJ databases">
        <title>The High-quality genome of the commercially important snow crab, Chionoecetes opilio.</title>
        <authorList>
            <person name="Jeong J.-H."/>
            <person name="Ryu S."/>
        </authorList>
    </citation>
    <scope>NUCLEOTIDE SEQUENCE</scope>
    <source>
        <strain evidence="3">MADBK_172401_WGS</strain>
        <tissue evidence="3">Digestive gland</tissue>
    </source>
</reference>
<organism evidence="3 4">
    <name type="scientific">Chionoecetes opilio</name>
    <name type="common">Atlantic snow crab</name>
    <name type="synonym">Cancer opilio</name>
    <dbReference type="NCBI Taxonomy" id="41210"/>
    <lineage>
        <taxon>Eukaryota</taxon>
        <taxon>Metazoa</taxon>
        <taxon>Ecdysozoa</taxon>
        <taxon>Arthropoda</taxon>
        <taxon>Crustacea</taxon>
        <taxon>Multicrustacea</taxon>
        <taxon>Malacostraca</taxon>
        <taxon>Eumalacostraca</taxon>
        <taxon>Eucarida</taxon>
        <taxon>Decapoda</taxon>
        <taxon>Pleocyemata</taxon>
        <taxon>Brachyura</taxon>
        <taxon>Eubrachyura</taxon>
        <taxon>Majoidea</taxon>
        <taxon>Majidae</taxon>
        <taxon>Chionoecetes</taxon>
    </lineage>
</organism>
<dbReference type="GO" id="GO:0005634">
    <property type="term" value="C:nucleus"/>
    <property type="evidence" value="ECO:0007669"/>
    <property type="project" value="TreeGrafter"/>
</dbReference>
<keyword evidence="3" id="KW-0347">Helicase</keyword>
<comment type="caution">
    <text evidence="3">The sequence shown here is derived from an EMBL/GenBank/DDBJ whole genome shotgun (WGS) entry which is preliminary data.</text>
</comment>
<sequence length="457" mass="50661">MPTSFHAPLGLAFMTFVVINQPSTHKSVHSRSLLFSEVPSSGAEQPRGLGVRVCDDVAVKGVSEGLDFANRNGRAVIITGLPYPPFKDPRVMLKQKYLDEARARRKHGLTGQAWYNLEASRAVNQAVGRVIRHKDDYGAIILCDSRFASVHFKSQLSAWIRPHIVNYNKFGPVMKNISQFFKQIQILLPQPGDERRCAPMRNPDDSNPSTSLPVVASGLDRISSRPAASQNPTTSSLEAQSMVTPDECISDLYSRAPQPSERRGETETEPPLTDRKSQSIFSLLAQEVKVKPQERIHSLPLPPVRDYISIKQNTKRRKMKFVPRTILPSEGTAATEGVLKPCNPVPGVCPAPSKAVDKAEMCQPTELKGTTLRTVTEKEEEKRKKLKATGAYILEVRAAVPKEKYAVFSSAVKEYKSKSDFEQLTKMIPTVFSSDPTQQSLMKSKSWSGGQSCVNRS</sequence>
<dbReference type="InterPro" id="IPR006555">
    <property type="entry name" value="ATP-dep_Helicase_C"/>
</dbReference>
<evidence type="ECO:0000313" key="4">
    <source>
        <dbReference type="Proteomes" id="UP000770661"/>
    </source>
</evidence>
<accession>A0A8J4XN52</accession>
<keyword evidence="3" id="KW-0067">ATP-binding</keyword>
<dbReference type="GO" id="GO:0090657">
    <property type="term" value="P:telomeric loop disassembly"/>
    <property type="evidence" value="ECO:0007669"/>
    <property type="project" value="TreeGrafter"/>
</dbReference>
<protein>
    <submittedName>
        <fullName evidence="3">Regulator of telomere elongation helicase 1</fullName>
    </submittedName>
</protein>
<dbReference type="GO" id="GO:0003678">
    <property type="term" value="F:DNA helicase activity"/>
    <property type="evidence" value="ECO:0007669"/>
    <property type="project" value="TreeGrafter"/>
</dbReference>
<evidence type="ECO:0000313" key="3">
    <source>
        <dbReference type="EMBL" id="KAG0710781.1"/>
    </source>
</evidence>
<dbReference type="PANTHER" id="PTHR11472:SF34">
    <property type="entry name" value="REGULATOR OF TELOMERE ELONGATION HELICASE 1"/>
    <property type="match status" value="1"/>
</dbReference>
<feature type="region of interest" description="Disordered" evidence="1">
    <location>
        <begin position="193"/>
        <end position="214"/>
    </location>
</feature>
<dbReference type="PANTHER" id="PTHR11472">
    <property type="entry name" value="DNA REPAIR DEAD HELICASE RAD3/XP-D SUBFAMILY MEMBER"/>
    <property type="match status" value="1"/>
</dbReference>
<dbReference type="Pfam" id="PF13307">
    <property type="entry name" value="Helicase_C_2"/>
    <property type="match status" value="1"/>
</dbReference>
<feature type="domain" description="ATP-dependent helicase C-terminal" evidence="2">
    <location>
        <begin position="11"/>
        <end position="149"/>
    </location>
</feature>
<proteinExistence type="predicted"/>
<dbReference type="EMBL" id="JACEEZ010023902">
    <property type="protein sequence ID" value="KAG0710781.1"/>
    <property type="molecule type" value="Genomic_DNA"/>
</dbReference>
<dbReference type="GO" id="GO:1904430">
    <property type="term" value="P:negative regulation of t-circle formation"/>
    <property type="evidence" value="ECO:0007669"/>
    <property type="project" value="TreeGrafter"/>
</dbReference>
<feature type="region of interest" description="Disordered" evidence="1">
    <location>
        <begin position="437"/>
        <end position="457"/>
    </location>
</feature>
<gene>
    <name evidence="3" type="ORF">GWK47_022087</name>
</gene>
<evidence type="ECO:0000259" key="2">
    <source>
        <dbReference type="SMART" id="SM00491"/>
    </source>
</evidence>
<dbReference type="GO" id="GO:0003676">
    <property type="term" value="F:nucleic acid binding"/>
    <property type="evidence" value="ECO:0007669"/>
    <property type="project" value="InterPro"/>
</dbReference>
<name>A0A8J4XN52_CHIOP</name>
<dbReference type="GO" id="GO:0016818">
    <property type="term" value="F:hydrolase activity, acting on acid anhydrides, in phosphorus-containing anhydrides"/>
    <property type="evidence" value="ECO:0007669"/>
    <property type="project" value="InterPro"/>
</dbReference>
<feature type="compositionally biased region" description="Basic and acidic residues" evidence="1">
    <location>
        <begin position="260"/>
        <end position="277"/>
    </location>
</feature>
<dbReference type="AlphaFoldDB" id="A0A8J4XN52"/>
<dbReference type="InterPro" id="IPR045028">
    <property type="entry name" value="DinG/Rad3-like"/>
</dbReference>
<keyword evidence="4" id="KW-1185">Reference proteome</keyword>
<dbReference type="SMART" id="SM00491">
    <property type="entry name" value="HELICc2"/>
    <property type="match status" value="1"/>
</dbReference>
<dbReference type="GO" id="GO:0045910">
    <property type="term" value="P:negative regulation of DNA recombination"/>
    <property type="evidence" value="ECO:0007669"/>
    <property type="project" value="TreeGrafter"/>
</dbReference>
<evidence type="ECO:0000256" key="1">
    <source>
        <dbReference type="SAM" id="MobiDB-lite"/>
    </source>
</evidence>
<keyword evidence="3" id="KW-0378">Hydrolase</keyword>
<dbReference type="OrthoDB" id="19182at2759"/>
<dbReference type="Proteomes" id="UP000770661">
    <property type="component" value="Unassembled WGS sequence"/>
</dbReference>
<keyword evidence="3" id="KW-0547">Nucleotide-binding</keyword>
<dbReference type="GO" id="GO:0010569">
    <property type="term" value="P:regulation of double-strand break repair via homologous recombination"/>
    <property type="evidence" value="ECO:0007669"/>
    <property type="project" value="TreeGrafter"/>
</dbReference>
<dbReference type="GO" id="GO:0005524">
    <property type="term" value="F:ATP binding"/>
    <property type="evidence" value="ECO:0007669"/>
    <property type="project" value="InterPro"/>
</dbReference>
<feature type="region of interest" description="Disordered" evidence="1">
    <location>
        <begin position="253"/>
        <end position="278"/>
    </location>
</feature>
<dbReference type="GO" id="GO:0070182">
    <property type="term" value="F:DNA polymerase binding"/>
    <property type="evidence" value="ECO:0007669"/>
    <property type="project" value="TreeGrafter"/>
</dbReference>
<dbReference type="Gene3D" id="3.40.50.300">
    <property type="entry name" value="P-loop containing nucleotide triphosphate hydrolases"/>
    <property type="match status" value="1"/>
</dbReference>
<dbReference type="InterPro" id="IPR027417">
    <property type="entry name" value="P-loop_NTPase"/>
</dbReference>